<accession>A0A4Y2AVH5</accession>
<evidence type="ECO:0000313" key="1">
    <source>
        <dbReference type="EMBL" id="GBL84051.1"/>
    </source>
</evidence>
<protein>
    <submittedName>
        <fullName evidence="1">Uncharacterized protein</fullName>
    </submittedName>
</protein>
<comment type="caution">
    <text evidence="1">The sequence shown here is derived from an EMBL/GenBank/DDBJ whole genome shotgun (WGS) entry which is preliminary data.</text>
</comment>
<reference evidence="1 2" key="1">
    <citation type="journal article" date="2019" name="Sci. Rep.">
        <title>Orb-weaving spider Araneus ventricosus genome elucidates the spidroin gene catalogue.</title>
        <authorList>
            <person name="Kono N."/>
            <person name="Nakamura H."/>
            <person name="Ohtoshi R."/>
            <person name="Moran D.A.P."/>
            <person name="Shinohara A."/>
            <person name="Yoshida Y."/>
            <person name="Fujiwara M."/>
            <person name="Mori M."/>
            <person name="Tomita M."/>
            <person name="Arakawa K."/>
        </authorList>
    </citation>
    <scope>NUCLEOTIDE SEQUENCE [LARGE SCALE GENOMIC DNA]</scope>
</reference>
<proteinExistence type="predicted"/>
<sequence>VATKDEDKVQRAAALYAAPQKGVILSRNERALPGGKLLNRRRLFVSSALLLQLFDRYIFDLMRWTDSVICGGDVIVFARVSRVTPSLHMRGFLISSRN</sequence>
<feature type="non-terminal residue" evidence="1">
    <location>
        <position position="1"/>
    </location>
</feature>
<dbReference type="EMBL" id="BGPR01000035">
    <property type="protein sequence ID" value="GBL84051.1"/>
    <property type="molecule type" value="Genomic_DNA"/>
</dbReference>
<organism evidence="1 2">
    <name type="scientific">Araneus ventricosus</name>
    <name type="common">Orbweaver spider</name>
    <name type="synonym">Epeira ventricosa</name>
    <dbReference type="NCBI Taxonomy" id="182803"/>
    <lineage>
        <taxon>Eukaryota</taxon>
        <taxon>Metazoa</taxon>
        <taxon>Ecdysozoa</taxon>
        <taxon>Arthropoda</taxon>
        <taxon>Chelicerata</taxon>
        <taxon>Arachnida</taxon>
        <taxon>Araneae</taxon>
        <taxon>Araneomorphae</taxon>
        <taxon>Entelegynae</taxon>
        <taxon>Araneoidea</taxon>
        <taxon>Araneidae</taxon>
        <taxon>Araneus</taxon>
    </lineage>
</organism>
<evidence type="ECO:0000313" key="2">
    <source>
        <dbReference type="Proteomes" id="UP000499080"/>
    </source>
</evidence>
<gene>
    <name evidence="1" type="ORF">AVEN_100908-2_1</name>
</gene>
<name>A0A4Y2AVH5_ARAVE</name>
<dbReference type="AlphaFoldDB" id="A0A4Y2AVH5"/>
<keyword evidence="2" id="KW-1185">Reference proteome</keyword>
<dbReference type="Proteomes" id="UP000499080">
    <property type="component" value="Unassembled WGS sequence"/>
</dbReference>